<evidence type="ECO:0000313" key="9">
    <source>
        <dbReference type="Proteomes" id="UP000766570"/>
    </source>
</evidence>
<accession>A0ABS4WI89</accession>
<keyword evidence="3" id="KW-1003">Cell membrane</keyword>
<dbReference type="InterPro" id="IPR050833">
    <property type="entry name" value="Poly_Biosynth_Transport"/>
</dbReference>
<keyword evidence="6 7" id="KW-0472">Membrane</keyword>
<feature type="transmembrane region" description="Helical" evidence="7">
    <location>
        <begin position="326"/>
        <end position="346"/>
    </location>
</feature>
<dbReference type="RefSeq" id="WP_245348195.1">
    <property type="nucleotide sequence ID" value="NZ_BAAAMI010000023.1"/>
</dbReference>
<feature type="transmembrane region" description="Helical" evidence="7">
    <location>
        <begin position="384"/>
        <end position="408"/>
    </location>
</feature>
<feature type="transmembrane region" description="Helical" evidence="7">
    <location>
        <begin position="20"/>
        <end position="41"/>
    </location>
</feature>
<comment type="similarity">
    <text evidence="2">Belongs to the polysaccharide synthase family.</text>
</comment>
<comment type="subcellular location">
    <subcellularLocation>
        <location evidence="1">Cell membrane</location>
        <topology evidence="1">Multi-pass membrane protein</topology>
    </subcellularLocation>
</comment>
<feature type="transmembrane region" description="Helical" evidence="7">
    <location>
        <begin position="420"/>
        <end position="442"/>
    </location>
</feature>
<evidence type="ECO:0000256" key="6">
    <source>
        <dbReference type="ARBA" id="ARBA00023136"/>
    </source>
</evidence>
<dbReference type="PANTHER" id="PTHR30250:SF10">
    <property type="entry name" value="LIPOPOLYSACCHARIDE BIOSYNTHESIS PROTEIN WZXC"/>
    <property type="match status" value="1"/>
</dbReference>
<proteinExistence type="inferred from homology"/>
<organism evidence="8 9">
    <name type="scientific">Paeniglutamicibacter psychrophenolicus</name>
    <dbReference type="NCBI Taxonomy" id="257454"/>
    <lineage>
        <taxon>Bacteria</taxon>
        <taxon>Bacillati</taxon>
        <taxon>Actinomycetota</taxon>
        <taxon>Actinomycetes</taxon>
        <taxon>Micrococcales</taxon>
        <taxon>Micrococcaceae</taxon>
        <taxon>Paeniglutamicibacter</taxon>
    </lineage>
</organism>
<evidence type="ECO:0000256" key="4">
    <source>
        <dbReference type="ARBA" id="ARBA00022692"/>
    </source>
</evidence>
<evidence type="ECO:0000256" key="5">
    <source>
        <dbReference type="ARBA" id="ARBA00022989"/>
    </source>
</evidence>
<feature type="transmembrane region" description="Helical" evidence="7">
    <location>
        <begin position="293"/>
        <end position="314"/>
    </location>
</feature>
<evidence type="ECO:0000256" key="7">
    <source>
        <dbReference type="SAM" id="Phobius"/>
    </source>
</evidence>
<feature type="transmembrane region" description="Helical" evidence="7">
    <location>
        <begin position="163"/>
        <end position="191"/>
    </location>
</feature>
<evidence type="ECO:0000256" key="2">
    <source>
        <dbReference type="ARBA" id="ARBA00007430"/>
    </source>
</evidence>
<feature type="transmembrane region" description="Helical" evidence="7">
    <location>
        <begin position="53"/>
        <end position="76"/>
    </location>
</feature>
<gene>
    <name evidence="8" type="ORF">JOF46_003834</name>
</gene>
<feature type="transmembrane region" description="Helical" evidence="7">
    <location>
        <begin position="448"/>
        <end position="469"/>
    </location>
</feature>
<evidence type="ECO:0000256" key="1">
    <source>
        <dbReference type="ARBA" id="ARBA00004651"/>
    </source>
</evidence>
<evidence type="ECO:0000313" key="8">
    <source>
        <dbReference type="EMBL" id="MBP2375922.1"/>
    </source>
</evidence>
<dbReference type="Proteomes" id="UP000766570">
    <property type="component" value="Unassembled WGS sequence"/>
</dbReference>
<feature type="transmembrane region" description="Helical" evidence="7">
    <location>
        <begin position="88"/>
        <end position="111"/>
    </location>
</feature>
<keyword evidence="9" id="KW-1185">Reference proteome</keyword>
<dbReference type="Pfam" id="PF13440">
    <property type="entry name" value="Polysacc_synt_3"/>
    <property type="match status" value="1"/>
</dbReference>
<feature type="transmembrane region" description="Helical" evidence="7">
    <location>
        <begin position="353"/>
        <end position="378"/>
    </location>
</feature>
<keyword evidence="4 7" id="KW-0812">Transmembrane</keyword>
<feature type="transmembrane region" description="Helical" evidence="7">
    <location>
        <begin position="123"/>
        <end position="143"/>
    </location>
</feature>
<evidence type="ECO:0000256" key="3">
    <source>
        <dbReference type="ARBA" id="ARBA00022475"/>
    </source>
</evidence>
<name>A0ABS4WI89_9MICC</name>
<comment type="caution">
    <text evidence="8">The sequence shown here is derived from an EMBL/GenBank/DDBJ whole genome shotgun (WGS) entry which is preliminary data.</text>
</comment>
<feature type="transmembrane region" description="Helical" evidence="7">
    <location>
        <begin position="239"/>
        <end position="259"/>
    </location>
</feature>
<keyword evidence="5 7" id="KW-1133">Transmembrane helix</keyword>
<dbReference type="EMBL" id="JAGIOE010000001">
    <property type="protein sequence ID" value="MBP2375922.1"/>
    <property type="molecule type" value="Genomic_DNA"/>
</dbReference>
<sequence length="491" mass="51337">MTATNQRKLQDSVPGASSAFGWSLVNTIASRFGTLGIGIVLARVLGPEQFGTFAVALVALMAVLSFNELGVSLAIVRWPTDPAQIAPTVNTISVVSSSIIAALGWIGAPAFTALMGNPEATGVVRILILSVLVNGAVAGPAALLQRNFRERTRMGIDQVNVWVGALVALGLALTGMGAMALAIGRLLGALLSGAMFIKASPLPYRLGWSREFAMPLMRFGLPLAGTSIIVFAVGYTDQLVAGSILGATVLGFYVLAFNLSSWPVSIVSQPLRRVAPAAFASVQGDPARMRQSVIVLFGVVGAATIPAFFAIAGASRPLVRLVYGEVWLPAAAALSWLVIAALCKIFNELIYDYIVVLGRTGVVFLIQCCSLAVLIPALLLGAHFGGLAGVAMAQAVVSVVVVLPLYLWQLRKIGIGVGTVLRSLSVPFLAGIGSGAFAWMISNVILNPWISLPLSGSMAIGLISVLLYLRRNDLRFLKSIGGLSTSQEKAS</sequence>
<protein>
    <submittedName>
        <fullName evidence="8">PST family polysaccharide transporter</fullName>
    </submittedName>
</protein>
<dbReference type="PANTHER" id="PTHR30250">
    <property type="entry name" value="PST FAMILY PREDICTED COLANIC ACID TRANSPORTER"/>
    <property type="match status" value="1"/>
</dbReference>
<feature type="transmembrane region" description="Helical" evidence="7">
    <location>
        <begin position="212"/>
        <end position="233"/>
    </location>
</feature>
<reference evidence="8 9" key="1">
    <citation type="submission" date="2021-03" db="EMBL/GenBank/DDBJ databases">
        <title>Sequencing the genomes of 1000 actinobacteria strains.</title>
        <authorList>
            <person name="Klenk H.-P."/>
        </authorList>
    </citation>
    <scope>NUCLEOTIDE SEQUENCE [LARGE SCALE GENOMIC DNA]</scope>
    <source>
        <strain evidence="8 9">DSM 15454</strain>
    </source>
</reference>